<name>A0ABP7SDQ7_9PSEU</name>
<comment type="caution">
    <text evidence="1">The sequence shown here is derived from an EMBL/GenBank/DDBJ whole genome shotgun (WGS) entry which is preliminary data.</text>
</comment>
<evidence type="ECO:0000313" key="2">
    <source>
        <dbReference type="Proteomes" id="UP001501747"/>
    </source>
</evidence>
<evidence type="ECO:0000313" key="1">
    <source>
        <dbReference type="EMBL" id="GAA4010367.1"/>
    </source>
</evidence>
<proteinExistence type="predicted"/>
<sequence length="125" mass="13947">MATLPDVNEDHFGEDRVIHAIELLDRDSARMRVVGDKCGTCILRPGNPAMLRAGRLSELLEQAAETFVPCHKTLDPRRRVQPAVCRGFFDAHQDRSPVLKALSSFGVLFVDAHELEKEITALALR</sequence>
<dbReference type="EMBL" id="BAABAL010000012">
    <property type="protein sequence ID" value="GAA4010367.1"/>
    <property type="molecule type" value="Genomic_DNA"/>
</dbReference>
<keyword evidence="2" id="KW-1185">Reference proteome</keyword>
<dbReference type="Proteomes" id="UP001501747">
    <property type="component" value="Unassembled WGS sequence"/>
</dbReference>
<gene>
    <name evidence="1" type="ORF">GCM10022247_35680</name>
</gene>
<reference evidence="2" key="1">
    <citation type="journal article" date="2019" name="Int. J. Syst. Evol. Microbiol.">
        <title>The Global Catalogue of Microorganisms (GCM) 10K type strain sequencing project: providing services to taxonomists for standard genome sequencing and annotation.</title>
        <authorList>
            <consortium name="The Broad Institute Genomics Platform"/>
            <consortium name="The Broad Institute Genome Sequencing Center for Infectious Disease"/>
            <person name="Wu L."/>
            <person name="Ma J."/>
        </authorList>
    </citation>
    <scope>NUCLEOTIDE SEQUENCE [LARGE SCALE GENOMIC DNA]</scope>
    <source>
        <strain evidence="2">JCM 17342</strain>
    </source>
</reference>
<organism evidence="1 2">
    <name type="scientific">Allokutzneria multivorans</name>
    <dbReference type="NCBI Taxonomy" id="1142134"/>
    <lineage>
        <taxon>Bacteria</taxon>
        <taxon>Bacillati</taxon>
        <taxon>Actinomycetota</taxon>
        <taxon>Actinomycetes</taxon>
        <taxon>Pseudonocardiales</taxon>
        <taxon>Pseudonocardiaceae</taxon>
        <taxon>Allokutzneria</taxon>
    </lineage>
</organism>
<accession>A0ABP7SDQ7</accession>
<protein>
    <submittedName>
        <fullName evidence="1">Uncharacterized protein</fullName>
    </submittedName>
</protein>